<feature type="transmembrane region" description="Helical" evidence="2">
    <location>
        <begin position="213"/>
        <end position="235"/>
    </location>
</feature>
<feature type="transmembrane region" description="Helical" evidence="2">
    <location>
        <begin position="241"/>
        <end position="259"/>
    </location>
</feature>
<keyword evidence="2" id="KW-0472">Membrane</keyword>
<feature type="transmembrane region" description="Helical" evidence="2">
    <location>
        <begin position="125"/>
        <end position="148"/>
    </location>
</feature>
<dbReference type="RefSeq" id="WP_087003928.1">
    <property type="nucleotide sequence ID" value="NZ_FWFF01000001.1"/>
</dbReference>
<organism evidence="3 4">
    <name type="scientific">Brevibacterium yomogidense</name>
    <dbReference type="NCBI Taxonomy" id="946573"/>
    <lineage>
        <taxon>Bacteria</taxon>
        <taxon>Bacillati</taxon>
        <taxon>Actinomycetota</taxon>
        <taxon>Actinomycetes</taxon>
        <taxon>Micrococcales</taxon>
        <taxon>Brevibacteriaceae</taxon>
        <taxon>Brevibacterium</taxon>
    </lineage>
</organism>
<feature type="region of interest" description="Disordered" evidence="1">
    <location>
        <begin position="476"/>
        <end position="506"/>
    </location>
</feature>
<keyword evidence="2 3" id="KW-0812">Transmembrane</keyword>
<protein>
    <submittedName>
        <fullName evidence="3">PROBABLE CONSERVED TRANSMEMBRANE PROTEIN</fullName>
    </submittedName>
</protein>
<reference evidence="4" key="1">
    <citation type="submission" date="2017-02" db="EMBL/GenBank/DDBJ databases">
        <authorList>
            <person name="Dridi B."/>
        </authorList>
    </citation>
    <scope>NUCLEOTIDE SEQUENCE [LARGE SCALE GENOMIC DNA]</scope>
    <source>
        <strain evidence="4">B Co 03.10</strain>
    </source>
</reference>
<feature type="transmembrane region" description="Helical" evidence="2">
    <location>
        <begin position="439"/>
        <end position="459"/>
    </location>
</feature>
<keyword evidence="2" id="KW-1133">Transmembrane helix</keyword>
<name>A0A1X6WY85_9MICO</name>
<keyword evidence="4" id="KW-1185">Reference proteome</keyword>
<evidence type="ECO:0000313" key="4">
    <source>
        <dbReference type="Proteomes" id="UP000196581"/>
    </source>
</evidence>
<feature type="transmembrane region" description="Helical" evidence="2">
    <location>
        <begin position="160"/>
        <end position="179"/>
    </location>
</feature>
<dbReference type="AlphaFoldDB" id="A0A1X6WY85"/>
<feature type="transmembrane region" description="Helical" evidence="2">
    <location>
        <begin position="295"/>
        <end position="315"/>
    </location>
</feature>
<gene>
    <name evidence="3" type="ORF">FM105_02195</name>
</gene>
<feature type="transmembrane region" description="Helical" evidence="2">
    <location>
        <begin position="40"/>
        <end position="60"/>
    </location>
</feature>
<accession>A0A1X6WY85</accession>
<feature type="transmembrane region" description="Helical" evidence="2">
    <location>
        <begin position="185"/>
        <end position="201"/>
    </location>
</feature>
<evidence type="ECO:0000256" key="2">
    <source>
        <dbReference type="SAM" id="Phobius"/>
    </source>
</evidence>
<proteinExistence type="predicted"/>
<dbReference type="EMBL" id="FWFF01000001">
    <property type="protein sequence ID" value="SLM90718.1"/>
    <property type="molecule type" value="Genomic_DNA"/>
</dbReference>
<evidence type="ECO:0000256" key="1">
    <source>
        <dbReference type="SAM" id="MobiDB-lite"/>
    </source>
</evidence>
<dbReference type="Proteomes" id="UP000196581">
    <property type="component" value="Unassembled WGS sequence"/>
</dbReference>
<evidence type="ECO:0000313" key="3">
    <source>
        <dbReference type="EMBL" id="SLM90718.1"/>
    </source>
</evidence>
<sequence length="506" mass="52057">MDRIPVSSKQPVSPAQVAAPLLGGAGTRFARADRRGATSIAWALMGLFGLSVLVGLLLQVPCQTGGYELPRAGFRLCQSPVALAMGSDALPDAAGRVTSGLAGFAPLTYWFVILMSSLGATAGEAMGFLLVLNTAAFAAMGVGVLALARALGFGAPRSRAVSLSWAMVAFVSPVIVFSIGQSLDPVGVALAVWACVLLSGARTTPTLLSAGAMLAVAAFTGPLGLIVLVGVLIGASRDRGNAILVLAGFALASGLLTLADGRLPSRLSVWMADAVDRGSIASVVLAQGWGDEPTFVTGLLVVWTLGVVAITAMAASRMMLAPTAAAEVADTDADNATAEDLSSSTSSRLDLLRRLEKTDDVAHLQQTVLTITALLALSVVVAPGSSTSMSLWLLPFAALSVRLLPVMGLWFLTELGFAIAVPLADVTALDESAGLDSTWMGLLTLLRFFALTLIMAFALDELFRAGRKRVARRQEAARAMELNPAPGQAGAETAPDQAPEESSGTA</sequence>
<feature type="transmembrane region" description="Helical" evidence="2">
    <location>
        <begin position="391"/>
        <end position="412"/>
    </location>
</feature>